<evidence type="ECO:0000256" key="4">
    <source>
        <dbReference type="ARBA" id="ARBA00022475"/>
    </source>
</evidence>
<dbReference type="InterPro" id="IPR002781">
    <property type="entry name" value="TM_pro_TauE-like"/>
</dbReference>
<feature type="transmembrane region" description="Helical" evidence="8">
    <location>
        <begin position="99"/>
        <end position="118"/>
    </location>
</feature>
<gene>
    <name evidence="9" type="ORF">CUT44_28460</name>
</gene>
<comment type="similarity">
    <text evidence="2 8">Belongs to the 4-toluene sulfonate uptake permease (TSUP) (TC 2.A.102) family.</text>
</comment>
<dbReference type="AlphaFoldDB" id="A0A2M8LQJ3"/>
<feature type="transmembrane region" description="Helical" evidence="8">
    <location>
        <begin position="139"/>
        <end position="160"/>
    </location>
</feature>
<dbReference type="PANTHER" id="PTHR30269">
    <property type="entry name" value="TRANSMEMBRANE PROTEIN YFCA"/>
    <property type="match status" value="1"/>
</dbReference>
<evidence type="ECO:0000256" key="1">
    <source>
        <dbReference type="ARBA" id="ARBA00004651"/>
    </source>
</evidence>
<feature type="transmembrane region" description="Helical" evidence="8">
    <location>
        <begin position="74"/>
        <end position="93"/>
    </location>
</feature>
<proteinExistence type="inferred from homology"/>
<feature type="transmembrane region" description="Helical" evidence="8">
    <location>
        <begin position="226"/>
        <end position="248"/>
    </location>
</feature>
<feature type="transmembrane region" description="Helical" evidence="8">
    <location>
        <begin position="180"/>
        <end position="205"/>
    </location>
</feature>
<keyword evidence="10" id="KW-1185">Reference proteome</keyword>
<reference evidence="9 10" key="1">
    <citation type="submission" date="2017-11" db="EMBL/GenBank/DDBJ databases">
        <title>Streptomyces carmine sp. nov., a novel actinomycete isolated from Sophora alopecuroides in Xinjiang, China.</title>
        <authorList>
            <person name="Wang Y."/>
            <person name="Luo X."/>
            <person name="Wan C."/>
            <person name="Zhang L."/>
        </authorList>
    </citation>
    <scope>NUCLEOTIDE SEQUENCE [LARGE SCALE GENOMIC DNA]</scope>
    <source>
        <strain evidence="9 10">TRM SA0054</strain>
    </source>
</reference>
<keyword evidence="3" id="KW-0813">Transport</keyword>
<keyword evidence="6 8" id="KW-1133">Transmembrane helix</keyword>
<dbReference type="InterPro" id="IPR052017">
    <property type="entry name" value="TSUP"/>
</dbReference>
<dbReference type="PANTHER" id="PTHR30269:SF38">
    <property type="entry name" value="SULFITE EXPORTER TAUE_SAFE"/>
    <property type="match status" value="1"/>
</dbReference>
<keyword evidence="5 8" id="KW-0812">Transmembrane</keyword>
<evidence type="ECO:0000313" key="9">
    <source>
        <dbReference type="EMBL" id="PJE94212.1"/>
    </source>
</evidence>
<evidence type="ECO:0000256" key="6">
    <source>
        <dbReference type="ARBA" id="ARBA00022989"/>
    </source>
</evidence>
<dbReference type="GO" id="GO:0005886">
    <property type="term" value="C:plasma membrane"/>
    <property type="evidence" value="ECO:0007669"/>
    <property type="project" value="UniProtKB-SubCell"/>
</dbReference>
<sequence length="254" mass="25444">MTLGAEHLVIVSVLAFFAYGLKGLTGFGPAMLFVPVVSVLFNQPLAVAASGVLDATSGAALTAADARIRRGREGFLTGAAMAVGTAVGVVVLSRVPGPAAAAMLVLAVLVGLASVVTAQVKGPVEQSRKIGPRGGAVGLLAGFVGGATGISGPPLVIYLQRVLAPHDLRIVVTRVLLVSAVVRVATFLAVGDGIASALLLALVCLPMQLVGILTGSRLSRRTSPRGLAAVNSAIVAASVLLAACNAFWTTGVRP</sequence>
<evidence type="ECO:0000256" key="7">
    <source>
        <dbReference type="ARBA" id="ARBA00023136"/>
    </source>
</evidence>
<evidence type="ECO:0000256" key="8">
    <source>
        <dbReference type="RuleBase" id="RU363041"/>
    </source>
</evidence>
<dbReference type="Proteomes" id="UP000230407">
    <property type="component" value="Unassembled WGS sequence"/>
</dbReference>
<accession>A0A2M8LQJ3</accession>
<name>A0A2M8LQJ3_9ACTN</name>
<dbReference type="RefSeq" id="WP_100204824.1">
    <property type="nucleotide sequence ID" value="NZ_PGGW01000069.1"/>
</dbReference>
<protein>
    <recommendedName>
        <fullName evidence="8">Probable membrane transporter protein</fullName>
    </recommendedName>
</protein>
<dbReference type="Pfam" id="PF01925">
    <property type="entry name" value="TauE"/>
    <property type="match status" value="1"/>
</dbReference>
<keyword evidence="7 8" id="KW-0472">Membrane</keyword>
<evidence type="ECO:0000256" key="3">
    <source>
        <dbReference type="ARBA" id="ARBA00022448"/>
    </source>
</evidence>
<feature type="transmembrane region" description="Helical" evidence="8">
    <location>
        <begin position="30"/>
        <end position="53"/>
    </location>
</feature>
<evidence type="ECO:0000256" key="5">
    <source>
        <dbReference type="ARBA" id="ARBA00022692"/>
    </source>
</evidence>
<evidence type="ECO:0000256" key="2">
    <source>
        <dbReference type="ARBA" id="ARBA00009142"/>
    </source>
</evidence>
<keyword evidence="4 8" id="KW-1003">Cell membrane</keyword>
<evidence type="ECO:0000313" key="10">
    <source>
        <dbReference type="Proteomes" id="UP000230407"/>
    </source>
</evidence>
<comment type="caution">
    <text evidence="9">The sequence shown here is derived from an EMBL/GenBank/DDBJ whole genome shotgun (WGS) entry which is preliminary data.</text>
</comment>
<organism evidence="9 10">
    <name type="scientific">Streptomyces carminius</name>
    <dbReference type="NCBI Taxonomy" id="2665496"/>
    <lineage>
        <taxon>Bacteria</taxon>
        <taxon>Bacillati</taxon>
        <taxon>Actinomycetota</taxon>
        <taxon>Actinomycetes</taxon>
        <taxon>Kitasatosporales</taxon>
        <taxon>Streptomycetaceae</taxon>
        <taxon>Streptomyces</taxon>
    </lineage>
</organism>
<feature type="transmembrane region" description="Helical" evidence="8">
    <location>
        <begin position="7"/>
        <end position="24"/>
    </location>
</feature>
<comment type="subcellular location">
    <subcellularLocation>
        <location evidence="1 8">Cell membrane</location>
        <topology evidence="1 8">Multi-pass membrane protein</topology>
    </subcellularLocation>
</comment>
<dbReference type="EMBL" id="PGGW01000069">
    <property type="protein sequence ID" value="PJE94212.1"/>
    <property type="molecule type" value="Genomic_DNA"/>
</dbReference>